<accession>A0ABX5ETV3</accession>
<dbReference type="EMBL" id="PVTZ01000002">
    <property type="protein sequence ID" value="PRZ16401.1"/>
    <property type="molecule type" value="Genomic_DNA"/>
</dbReference>
<sequence>MNKIVLTVELEEPVSEKFDVNTYAKNIAYRALNWSRAVKVTGAGVNVCMINQTAPEQGTLKRNKTLMA</sequence>
<name>A0ABX5ETV3_9BACL</name>
<proteinExistence type="predicted"/>
<evidence type="ECO:0000313" key="1">
    <source>
        <dbReference type="EMBL" id="PRZ16401.1"/>
    </source>
</evidence>
<organism evidence="1 2">
    <name type="scientific">Laceyella sediminis</name>
    <dbReference type="NCBI Taxonomy" id="573074"/>
    <lineage>
        <taxon>Bacteria</taxon>
        <taxon>Bacillati</taxon>
        <taxon>Bacillota</taxon>
        <taxon>Bacilli</taxon>
        <taxon>Bacillales</taxon>
        <taxon>Thermoactinomycetaceae</taxon>
        <taxon>Laceyella</taxon>
    </lineage>
</organism>
<dbReference type="Proteomes" id="UP000238836">
    <property type="component" value="Unassembled WGS sequence"/>
</dbReference>
<reference evidence="1 2" key="1">
    <citation type="submission" date="2018-03" db="EMBL/GenBank/DDBJ databases">
        <title>Genomic Encyclopedia of Archaeal and Bacterial Type Strains, Phase II (KMG-II): from individual species to whole genera.</title>
        <authorList>
            <person name="Goeker M."/>
        </authorList>
    </citation>
    <scope>NUCLEOTIDE SEQUENCE [LARGE SCALE GENOMIC DNA]</scope>
    <source>
        <strain evidence="1 2">RHA1</strain>
    </source>
</reference>
<protein>
    <submittedName>
        <fullName evidence="1">Uncharacterized protein</fullName>
    </submittedName>
</protein>
<gene>
    <name evidence="1" type="ORF">CLV36_102110</name>
</gene>
<evidence type="ECO:0000313" key="2">
    <source>
        <dbReference type="Proteomes" id="UP000238836"/>
    </source>
</evidence>
<keyword evidence="2" id="KW-1185">Reference proteome</keyword>
<comment type="caution">
    <text evidence="1">The sequence shown here is derived from an EMBL/GenBank/DDBJ whole genome shotgun (WGS) entry which is preliminary data.</text>
</comment>
<dbReference type="RefSeq" id="WP_146130588.1">
    <property type="nucleotide sequence ID" value="NZ_PVTZ01000002.1"/>
</dbReference>